<keyword evidence="1" id="KW-0472">Membrane</keyword>
<comment type="caution">
    <text evidence="2">The sequence shown here is derived from an EMBL/GenBank/DDBJ whole genome shotgun (WGS) entry which is preliminary data.</text>
</comment>
<organism evidence="2 3">
    <name type="scientific">Orchesella dallaii</name>
    <dbReference type="NCBI Taxonomy" id="48710"/>
    <lineage>
        <taxon>Eukaryota</taxon>
        <taxon>Metazoa</taxon>
        <taxon>Ecdysozoa</taxon>
        <taxon>Arthropoda</taxon>
        <taxon>Hexapoda</taxon>
        <taxon>Collembola</taxon>
        <taxon>Entomobryomorpha</taxon>
        <taxon>Entomobryoidea</taxon>
        <taxon>Orchesellidae</taxon>
        <taxon>Orchesellinae</taxon>
        <taxon>Orchesella</taxon>
    </lineage>
</organism>
<proteinExistence type="predicted"/>
<feature type="transmembrane region" description="Helical" evidence="1">
    <location>
        <begin position="218"/>
        <end position="237"/>
    </location>
</feature>
<dbReference type="Proteomes" id="UP001642540">
    <property type="component" value="Unassembled WGS sequence"/>
</dbReference>
<name>A0ABP1RJ97_9HEXA</name>
<evidence type="ECO:0008006" key="4">
    <source>
        <dbReference type="Google" id="ProtNLM"/>
    </source>
</evidence>
<sequence>MIFNIETQTLTRNHENPPIFLLILEGIRDFSLTVAGIFCIHGAFEMFVKYIKYKNISDLLGFMIHNLAAGMSFQAGCSVVTIHCETTWAQTFDSMLKIRRSLNSTTSRNDKNWRQNWKTVTFDEILVYLMAAGVAFIPIVSMLGLPMIDLEDPVSGMISLCVPEFRNLNIFTQKLIAAPITGLIEFLAAIPCLFVLIDCLGYLSLLRCTMPTTMATKRMIFAGMALMVTLFPLLAISATDIPIMLTTMLVFDLFLLTFLIGFLHFMAVYPLDMSLKFQIFWTTRIKGKMEQKQFNACRYIVSYVGPFFMYQRHTFCDIFAWIVSYSMSLILVIK</sequence>
<dbReference type="EMBL" id="CAXLJM020000076">
    <property type="protein sequence ID" value="CAL8129085.1"/>
    <property type="molecule type" value="Genomic_DNA"/>
</dbReference>
<reference evidence="2 3" key="1">
    <citation type="submission" date="2024-08" db="EMBL/GenBank/DDBJ databases">
        <authorList>
            <person name="Cucini C."/>
            <person name="Frati F."/>
        </authorList>
    </citation>
    <scope>NUCLEOTIDE SEQUENCE [LARGE SCALE GENOMIC DNA]</scope>
</reference>
<feature type="transmembrane region" description="Helical" evidence="1">
    <location>
        <begin position="125"/>
        <end position="148"/>
    </location>
</feature>
<protein>
    <recommendedName>
        <fullName evidence="4">Odorant receptor</fullName>
    </recommendedName>
</protein>
<evidence type="ECO:0000256" key="1">
    <source>
        <dbReference type="SAM" id="Phobius"/>
    </source>
</evidence>
<keyword evidence="1" id="KW-0812">Transmembrane</keyword>
<evidence type="ECO:0000313" key="2">
    <source>
        <dbReference type="EMBL" id="CAL8129085.1"/>
    </source>
</evidence>
<feature type="transmembrane region" description="Helical" evidence="1">
    <location>
        <begin position="243"/>
        <end position="269"/>
    </location>
</feature>
<evidence type="ECO:0000313" key="3">
    <source>
        <dbReference type="Proteomes" id="UP001642540"/>
    </source>
</evidence>
<keyword evidence="1" id="KW-1133">Transmembrane helix</keyword>
<accession>A0ABP1RJ97</accession>
<keyword evidence="3" id="KW-1185">Reference proteome</keyword>
<feature type="transmembrane region" description="Helical" evidence="1">
    <location>
        <begin position="186"/>
        <end position="206"/>
    </location>
</feature>
<gene>
    <name evidence="2" type="ORF">ODALV1_LOCUS22846</name>
</gene>